<dbReference type="OrthoDB" id="5817972at2759"/>
<reference evidence="2" key="1">
    <citation type="journal article" date="2014" name="Nat. Genet.">
        <title>Genome of the human hookworm Necator americanus.</title>
        <authorList>
            <person name="Tang Y.T."/>
            <person name="Gao X."/>
            <person name="Rosa B.A."/>
            <person name="Abubucker S."/>
            <person name="Hallsworth-Pepin K."/>
            <person name="Martin J."/>
            <person name="Tyagi R."/>
            <person name="Heizer E."/>
            <person name="Zhang X."/>
            <person name="Bhonagiri-Palsikar V."/>
            <person name="Minx P."/>
            <person name="Warren W.C."/>
            <person name="Wang Q."/>
            <person name="Zhan B."/>
            <person name="Hotez P.J."/>
            <person name="Sternberg P.W."/>
            <person name="Dougall A."/>
            <person name="Gaze S.T."/>
            <person name="Mulvenna J."/>
            <person name="Sotillo J."/>
            <person name="Ranganathan S."/>
            <person name="Rabelo E.M."/>
            <person name="Wilson R.K."/>
            <person name="Felgner P.L."/>
            <person name="Bethony J."/>
            <person name="Hawdon J.M."/>
            <person name="Gasser R.B."/>
            <person name="Loukas A."/>
            <person name="Mitreva M."/>
        </authorList>
    </citation>
    <scope>NUCLEOTIDE SEQUENCE [LARGE SCALE GENOMIC DNA]</scope>
</reference>
<gene>
    <name evidence="1" type="ORF">NECAME_12522</name>
</gene>
<proteinExistence type="predicted"/>
<evidence type="ECO:0000313" key="2">
    <source>
        <dbReference type="Proteomes" id="UP000053676"/>
    </source>
</evidence>
<sequence length="115" mass="13170">MSMAIHCGLSHWSLAKEHSTRKVQMGFTYQNQSEVFAVVKNKRHNMDQLIDQYDYVATILIELVFGNRTLIFAVGAKERGLSGMRIVTPSVMIPLTEMLEHALPKDFSDKPREKF</sequence>
<dbReference type="Proteomes" id="UP000053676">
    <property type="component" value="Unassembled WGS sequence"/>
</dbReference>
<protein>
    <submittedName>
        <fullName evidence="1">Uncharacterized protein</fullName>
    </submittedName>
</protein>
<dbReference type="STRING" id="51031.W2T0H3"/>
<dbReference type="AlphaFoldDB" id="W2T0H3"/>
<dbReference type="KEGG" id="nai:NECAME_12522"/>
<evidence type="ECO:0000313" key="1">
    <source>
        <dbReference type="EMBL" id="ETN75064.1"/>
    </source>
</evidence>
<name>W2T0H3_NECAM</name>
<keyword evidence="2" id="KW-1185">Reference proteome</keyword>
<organism evidence="1 2">
    <name type="scientific">Necator americanus</name>
    <name type="common">Human hookworm</name>
    <dbReference type="NCBI Taxonomy" id="51031"/>
    <lineage>
        <taxon>Eukaryota</taxon>
        <taxon>Metazoa</taxon>
        <taxon>Ecdysozoa</taxon>
        <taxon>Nematoda</taxon>
        <taxon>Chromadorea</taxon>
        <taxon>Rhabditida</taxon>
        <taxon>Rhabditina</taxon>
        <taxon>Rhabditomorpha</taxon>
        <taxon>Strongyloidea</taxon>
        <taxon>Ancylostomatidae</taxon>
        <taxon>Bunostominae</taxon>
        <taxon>Necator</taxon>
    </lineage>
</organism>
<dbReference type="EMBL" id="KI660314">
    <property type="protein sequence ID" value="ETN75064.1"/>
    <property type="molecule type" value="Genomic_DNA"/>
</dbReference>
<accession>W2T0H3</accession>